<feature type="transmembrane region" description="Helical" evidence="12">
    <location>
        <begin position="165"/>
        <end position="186"/>
    </location>
</feature>
<dbReference type="PANTHER" id="PTHR12428">
    <property type="entry name" value="OXA1"/>
    <property type="match status" value="1"/>
</dbReference>
<comment type="caution">
    <text evidence="15">The sequence shown here is derived from an EMBL/GenBank/DDBJ whole genome shotgun (WGS) entry which is preliminary data.</text>
</comment>
<evidence type="ECO:0000256" key="10">
    <source>
        <dbReference type="ARBA" id="ARBA00023186"/>
    </source>
</evidence>
<feature type="chain" id="PRO_5047093430" description="Membrane protein insertase YidC" evidence="13">
    <location>
        <begin position="22"/>
        <end position="261"/>
    </location>
</feature>
<evidence type="ECO:0000256" key="8">
    <source>
        <dbReference type="ARBA" id="ARBA00023136"/>
    </source>
</evidence>
<keyword evidence="11" id="KW-0449">Lipoprotein</keyword>
<gene>
    <name evidence="12" type="primary">yidC</name>
    <name evidence="15" type="ORF">JOC77_002847</name>
</gene>
<dbReference type="InterPro" id="IPR047196">
    <property type="entry name" value="YidC_ALB_C"/>
</dbReference>
<dbReference type="InterPro" id="IPR028055">
    <property type="entry name" value="YidC/Oxa/ALB_C"/>
</dbReference>
<feature type="domain" description="Membrane insertase YidC/Oxa/ALB C-terminal" evidence="14">
    <location>
        <begin position="57"/>
        <end position="240"/>
    </location>
</feature>
<keyword evidence="5 12" id="KW-0732">Signal</keyword>
<sequence length="261" mass="29380">MMYKRVLSVISLLLLSLPLSGCSSKDGNAGSTLFEHIFMEPMTAAIEFFASIFHGNYGLSIICMTFIIRLILMPLSLRQIKTQTEMKRKMEAFKPELAALQKKMKSGKDPETQKQYQQEIAGLYQKHGITPLNLGCLPALIQMPILMGFYYAIKGSHHIASHSFLWFNLGHADHALAIAAGFIYYLQFRLSLKNMPEEQQKSMKFMGLMSPAMILLFSFNAPAALPLYWSIGGLFLLLQTELGRRITKKPIQLQAGNTPIK</sequence>
<evidence type="ECO:0000256" key="9">
    <source>
        <dbReference type="ARBA" id="ARBA00023139"/>
    </source>
</evidence>
<name>A0ABS2QJQ9_9BACI</name>
<evidence type="ECO:0000256" key="6">
    <source>
        <dbReference type="ARBA" id="ARBA00022927"/>
    </source>
</evidence>
<dbReference type="EMBL" id="JAFBFI010000012">
    <property type="protein sequence ID" value="MBM7693407.1"/>
    <property type="molecule type" value="Genomic_DNA"/>
</dbReference>
<feature type="transmembrane region" description="Helical" evidence="12">
    <location>
        <begin position="132"/>
        <end position="153"/>
    </location>
</feature>
<evidence type="ECO:0000256" key="5">
    <source>
        <dbReference type="ARBA" id="ARBA00022729"/>
    </source>
</evidence>
<organism evidence="15 16">
    <name type="scientific">Peribacillus deserti</name>
    <dbReference type="NCBI Taxonomy" id="673318"/>
    <lineage>
        <taxon>Bacteria</taxon>
        <taxon>Bacillati</taxon>
        <taxon>Bacillota</taxon>
        <taxon>Bacilli</taxon>
        <taxon>Bacillales</taxon>
        <taxon>Bacillaceae</taxon>
        <taxon>Peribacillus</taxon>
    </lineage>
</organism>
<evidence type="ECO:0000256" key="2">
    <source>
        <dbReference type="ARBA" id="ARBA00022448"/>
    </source>
</evidence>
<keyword evidence="3 12" id="KW-1003">Cell membrane</keyword>
<keyword evidence="2 12" id="KW-0813">Transport</keyword>
<evidence type="ECO:0000256" key="12">
    <source>
        <dbReference type="HAMAP-Rule" id="MF_01811"/>
    </source>
</evidence>
<comment type="similarity">
    <text evidence="12">Belongs to the OXA1/ALB3/YidC family. Type 2 subfamily.</text>
</comment>
<dbReference type="PRINTS" id="PR00701">
    <property type="entry name" value="60KDINNERMP"/>
</dbReference>
<keyword evidence="7 12" id="KW-1133">Transmembrane helix</keyword>
<comment type="function">
    <text evidence="12">Required for the insertion and/or proper folding and/or complex formation of integral membrane proteins into the membrane. Involved in integration of membrane proteins that insert both dependently and independently of the Sec translocase complex, as well as at least some lipoproteins.</text>
</comment>
<evidence type="ECO:0000259" key="14">
    <source>
        <dbReference type="Pfam" id="PF02096"/>
    </source>
</evidence>
<evidence type="ECO:0000256" key="4">
    <source>
        <dbReference type="ARBA" id="ARBA00022692"/>
    </source>
</evidence>
<dbReference type="CDD" id="cd20070">
    <property type="entry name" value="5TM_YidC_Alb3"/>
    <property type="match status" value="1"/>
</dbReference>
<evidence type="ECO:0000256" key="7">
    <source>
        <dbReference type="ARBA" id="ARBA00022989"/>
    </source>
</evidence>
<evidence type="ECO:0000313" key="15">
    <source>
        <dbReference type="EMBL" id="MBM7693407.1"/>
    </source>
</evidence>
<keyword evidence="8 12" id="KW-0472">Membrane</keyword>
<evidence type="ECO:0000313" key="16">
    <source>
        <dbReference type="Proteomes" id="UP000823486"/>
    </source>
</evidence>
<keyword evidence="9" id="KW-0564">Palmitate</keyword>
<feature type="signal peptide" evidence="13">
    <location>
        <begin position="1"/>
        <end position="21"/>
    </location>
</feature>
<proteinExistence type="inferred from homology"/>
<dbReference type="Pfam" id="PF02096">
    <property type="entry name" value="60KD_IMP"/>
    <property type="match status" value="1"/>
</dbReference>
<dbReference type="InterPro" id="IPR001708">
    <property type="entry name" value="YidC/ALB3/OXA1/COX18"/>
</dbReference>
<evidence type="ECO:0000256" key="13">
    <source>
        <dbReference type="SAM" id="SignalP"/>
    </source>
</evidence>
<dbReference type="HAMAP" id="MF_01811">
    <property type="entry name" value="YidC_type2"/>
    <property type="match status" value="1"/>
</dbReference>
<dbReference type="Proteomes" id="UP000823486">
    <property type="component" value="Unassembled WGS sequence"/>
</dbReference>
<protein>
    <recommendedName>
        <fullName evidence="12">Membrane protein insertase YidC</fullName>
    </recommendedName>
    <alternativeName>
        <fullName evidence="12">Foldase YidC</fullName>
    </alternativeName>
    <alternativeName>
        <fullName evidence="12">Membrane integrase YidC</fullName>
    </alternativeName>
    <alternativeName>
        <fullName evidence="12">Membrane protein YidC</fullName>
    </alternativeName>
</protein>
<feature type="transmembrane region" description="Helical" evidence="12">
    <location>
        <begin position="48"/>
        <end position="72"/>
    </location>
</feature>
<evidence type="ECO:0000256" key="3">
    <source>
        <dbReference type="ARBA" id="ARBA00022475"/>
    </source>
</evidence>
<comment type="subcellular location">
    <subcellularLocation>
        <location evidence="1 12">Cell membrane</location>
        <topology evidence="1 12">Multi-pass membrane protein</topology>
    </subcellularLocation>
</comment>
<evidence type="ECO:0000256" key="1">
    <source>
        <dbReference type="ARBA" id="ARBA00004651"/>
    </source>
</evidence>
<reference evidence="15 16" key="1">
    <citation type="submission" date="2021-01" db="EMBL/GenBank/DDBJ databases">
        <title>Genomic Encyclopedia of Type Strains, Phase IV (KMG-IV): sequencing the most valuable type-strain genomes for metagenomic binning, comparative biology and taxonomic classification.</title>
        <authorList>
            <person name="Goeker M."/>
        </authorList>
    </citation>
    <scope>NUCLEOTIDE SEQUENCE [LARGE SCALE GENOMIC DNA]</scope>
    <source>
        <strain evidence="15 16">DSM 105482</strain>
    </source>
</reference>
<feature type="transmembrane region" description="Helical" evidence="12">
    <location>
        <begin position="207"/>
        <end position="229"/>
    </location>
</feature>
<keyword evidence="10 12" id="KW-0143">Chaperone</keyword>
<keyword evidence="6 12" id="KW-0653">Protein transport</keyword>
<keyword evidence="4 12" id="KW-0812">Transmembrane</keyword>
<dbReference type="RefSeq" id="WP_204544120.1">
    <property type="nucleotide sequence ID" value="NZ_JAFBFI010000012.1"/>
</dbReference>
<accession>A0ABS2QJQ9</accession>
<evidence type="ECO:0000256" key="11">
    <source>
        <dbReference type="ARBA" id="ARBA00023288"/>
    </source>
</evidence>
<dbReference type="InterPro" id="IPR023060">
    <property type="entry name" value="YidC/YidC1/YidC2_Firmicutes"/>
</dbReference>
<keyword evidence="16" id="KW-1185">Reference proteome</keyword>
<dbReference type="NCBIfam" id="TIGR03592">
    <property type="entry name" value="yidC_oxa1_cterm"/>
    <property type="match status" value="1"/>
</dbReference>
<dbReference type="PANTHER" id="PTHR12428:SF65">
    <property type="entry name" value="CYTOCHROME C OXIDASE ASSEMBLY PROTEIN COX18, MITOCHONDRIAL"/>
    <property type="match status" value="1"/>
</dbReference>